<protein>
    <submittedName>
        <fullName evidence="1">Uncharacterized protein</fullName>
    </submittedName>
</protein>
<name>A0A0F7UQQ8_TOXGV</name>
<proteinExistence type="predicted"/>
<accession>A0A0F7UQQ8</accession>
<organism evidence="1">
    <name type="scientific">Toxoplasma gondii (strain ATCC 50861 / VEG)</name>
    <dbReference type="NCBI Taxonomy" id="432359"/>
    <lineage>
        <taxon>Eukaryota</taxon>
        <taxon>Sar</taxon>
        <taxon>Alveolata</taxon>
        <taxon>Apicomplexa</taxon>
        <taxon>Conoidasida</taxon>
        <taxon>Coccidia</taxon>
        <taxon>Eucoccidiorida</taxon>
        <taxon>Eimeriorina</taxon>
        <taxon>Sarcocystidae</taxon>
        <taxon>Toxoplasma</taxon>
    </lineage>
</organism>
<dbReference type="AlphaFoldDB" id="A0A0F7UQQ8"/>
<reference evidence="1" key="1">
    <citation type="journal article" date="2015" name="PLoS ONE">
        <title>Comprehensive Evaluation of Toxoplasma gondii VEG and Neospora caninum LIV Genomes with Tachyzoite Stage Transcriptome and Proteome Defines Novel Transcript Features.</title>
        <authorList>
            <person name="Ramaprasad A."/>
            <person name="Mourier T."/>
            <person name="Naeem R."/>
            <person name="Malas T.B."/>
            <person name="Moussa E."/>
            <person name="Panigrahi A."/>
            <person name="Vermont S.J."/>
            <person name="Otto T.D."/>
            <person name="Wastling J."/>
            <person name="Pain A."/>
        </authorList>
    </citation>
    <scope>NUCLEOTIDE SEQUENCE</scope>
    <source>
        <strain evidence="1">VEG</strain>
    </source>
</reference>
<sequence length="127" mass="13981">MGKARTASAKACSAVSATSASKMRHLCGAFCYSFVGCVCVCTTPRPEEVVSGPPVRATPVLAFVLFFSCLCPLSWKRLCNAEQRRVLRSSERFCREVTTPAGSRDSYIKWRQIREVQPRSCHGNTTA</sequence>
<gene>
    <name evidence="1" type="ORF">BN1205_009780</name>
</gene>
<dbReference type="EMBL" id="LN714493">
    <property type="protein sequence ID" value="CEL72555.1"/>
    <property type="molecule type" value="Genomic_DNA"/>
</dbReference>
<evidence type="ECO:0000313" key="1">
    <source>
        <dbReference type="EMBL" id="CEL72555.1"/>
    </source>
</evidence>